<dbReference type="Pfam" id="PF24984">
    <property type="entry name" value="HEAT_EF3_GNC1"/>
    <property type="match status" value="1"/>
</dbReference>
<dbReference type="Pfam" id="PF24916">
    <property type="entry name" value="HEAT_GCN1_fung"/>
    <property type="match status" value="1"/>
</dbReference>
<organism evidence="11 12">
    <name type="scientific">Fusarium gaditjirri</name>
    <dbReference type="NCBI Taxonomy" id="282569"/>
    <lineage>
        <taxon>Eukaryota</taxon>
        <taxon>Fungi</taxon>
        <taxon>Dikarya</taxon>
        <taxon>Ascomycota</taxon>
        <taxon>Pezizomycotina</taxon>
        <taxon>Sordariomycetes</taxon>
        <taxon>Hypocreomycetidae</taxon>
        <taxon>Hypocreales</taxon>
        <taxon>Nectriaceae</taxon>
        <taxon>Fusarium</taxon>
        <taxon>Fusarium nisikadoi species complex</taxon>
    </lineage>
</organism>
<dbReference type="OrthoDB" id="5148094at2759"/>
<dbReference type="Gene3D" id="1.25.10.10">
    <property type="entry name" value="Leucine-rich Repeat Variant"/>
    <property type="match status" value="5"/>
</dbReference>
<dbReference type="InterPro" id="IPR056810">
    <property type="entry name" value="GNC1-like_N"/>
</dbReference>
<feature type="region of interest" description="Disordered" evidence="8">
    <location>
        <begin position="2845"/>
        <end position="2884"/>
    </location>
</feature>
<feature type="region of interest" description="Disordered" evidence="8">
    <location>
        <begin position="2631"/>
        <end position="2704"/>
    </location>
</feature>
<dbReference type="SMART" id="SM01416">
    <property type="entry name" value="Ribosomal_L19e"/>
    <property type="match status" value="1"/>
</dbReference>
<dbReference type="CDD" id="cd01417">
    <property type="entry name" value="Ribosomal_L19e_E"/>
    <property type="match status" value="1"/>
</dbReference>
<evidence type="ECO:0000256" key="6">
    <source>
        <dbReference type="ARBA" id="ARBA00072275"/>
    </source>
</evidence>
<dbReference type="SUPFAM" id="SSF48371">
    <property type="entry name" value="ARM repeat"/>
    <property type="match status" value="4"/>
</dbReference>
<comment type="similarity">
    <text evidence="2">Belongs to the eukaryotic ribosomal protein eL19 family.</text>
</comment>
<dbReference type="PROSITE" id="PS50077">
    <property type="entry name" value="HEAT_REPEAT"/>
    <property type="match status" value="2"/>
</dbReference>
<sequence>MSKSDSSASGALAPLDMAAVKQALSSSSTAVRITQLRTIEDKLAQKSLDSASITRLLQLFFGTYAFYADRQSRLSVQKCLIALISSGADSKTIAPLITALRKESQKPGIAPTNAFVLVEWCSVFMQHLDASQWDQFATDIILADADALEKCHQPVSRKSVTHSAIIVTRRGLRKLFSSDELSENRLSASVDVLTAKGAQSTSRNAVLLGVIAGVSARKDHLRPVFDSLKSKYYDFFTREIIGSRTSVPEHLVLGLGDFFASFATLEEISKELVPALEKGLLRSPEVILGGVVTPLVRCLPDNFDLSKILEQNLLKPLLSNAKSTNAAIRAGSLDAFSALVNKSGDTSSLEKVINEVATPLKSGKLASPDHRVLHAQMLQTAPLSKASAEQVANAVSVIAAKEGNESALAAETSALAKAVSFLMTNDAEVPKSVLESITKGLTEKKIPSRKYWLLRVGGILQSLNEAQSVSSGMAAFVDAVTPKIITTFTEVTSNAASAAQNGLIVGAYILTAVSTHIQRLLPGSAADLSMAKASVTKQSLSLDPKSSFLLSPRIYSKVTADEDLKWFSHALNSIFQGLDKGADNKVALAWSEAIIHLVTAQSVPATVQQETSKTLSNLYIRSPKLVSSFIIAGLWDYLKHSGSPDKESSSGAHNLIQVVKAICLTPGDIQKSEGTINTEDLETQANNLLVLARPELIPRANWIDLCLRMELDPGNLVKKYQDELVTEIENQTSFSQKVDVIKKAAYNAAADLAFVAPETIIPRLLETLSRDLNAEQLHDIGPVEAAIFRTPEGTVFVDVLAKKSQQVLDKNKKDYDILKWEEELRSQLEKKKGQQKKLTPEESAKVNAQLKKESLIRQSITEIEARLLRGIGIIRSLATGPPTDAAQWLGTAVSLLIGIMDAGATMITGDAAPLAYITCAERVTERLGSMRPFVGVAALRLRGVSLAENYQEEAVEDLVTRVLYRLRFAGEQRPFDSVSLIYALPLVLELLRKGGVGNSSDDADAQLVLAIEFLSCHTDVCSDEAVPRAELLSVLITSMQAYAQHYKLLRDCFADMCRCIAPNMDREEMLILAKGALVPETRVRSTVLQSISAEVDMSELGYSDEIWIAAHDDEEENQDLGREIWEESGFEVTPEVPLKMLPFLKSKDGQLRRAAARSLAEAASLYNESLDAVLDQLKATYIELAKPRVQQLDEFGMPKKMDLSDPWEGRQGIATAFKEIAPVFKIDQLDPFFDFLIDAGPLGDKNDAVRGEMLDASITAIEIHGKSILDELMSKFEWTLEQPDKNSDAADRVNEAVIIMYGALARHLSPGDPKIPIVIDRLVATLSTPSETVQYAIAECLPPLIRACPDQSSKYFSQIMEQLLTSKKYAVQRGSAYGLAGLVMGRGIAALREYRVLSTLTDAMENKKEANQREAALLAYELLSTMLGRVFEPYVIQIVPQLLTGFGDANANVREACLAAAKSCFAKLSSYGVKRIMPTLLDGLEEQQWRSKKGACDLLGAMAYLDPQQLANSLPDIIPPLTGVLNDSHKEVRAAANRSLKRFGEVINNPEIKSLVDIILKALSDPTKYTDEALDSLIKVQFVHYLDAPSLALVTRILQRGLGDRSNTKRKAAQVIGSLAHLTEKKDVVMHLPVLVAGLKIAIVDPVPTTRATASRALGSLVEKLGEDTLPDLIPGLMQTLKSDTGAGDRLGSAQALSEVLAGLGTTRLEETLPTILQNVESSKPAVREGFMSLFIFLPVCFGNSFSNYLGRIVPPILAGLADDVESIRETALRAGRLLVKNFAARAVDLLLPELERGLADDSYRIRLSSVELVGDLLFNLTGIKAGTEAEDIEEDDNIKEAGASLKETLGEEKRNKILSALYVCRCDTAGAVRSAAIAVWKVLVHSPRTLKELVPTLTQLLIRRLGSSNMEHKVIASNALGELIRKAGDSVLSSLLPTLEEGLQTSTDVDAKQGICFALRELISSASPEALEDHEKTLISVVRTALTDSDENVREAAAEAFDSLQQIFGKRAVDQVLPFLLSLLRSEGEADNALQALLTLLTETTRSNIILPNLIPTLTTPPISAFDAKALASLSKVAGPAMNRRLPNIINSLMDNEINCDDDGLREELATSFDTVIQSIDEYDGLNTVMNVLLQLLKHEDHRRRAATARHLGNFFAAASVDYSRYNQDIIRSLLNSFDDRDTDVVKAAWIALSAFTKKLRKEEMESLVVSTRQTLQRIGVAGANLRGFELPKGINAILPIFLQGLMNGTADQRVQAALGISDIVDRTSEASLKPFVTQITGPLIRVVSERATEVKSAILLTLNNLLDKMPAALKPFLPQLQRTFAKSLADPSSETLRTRAAKALGTLIKYTPRIDPLIAELVTGSKTADPGVKTAMLKALYEVISKAGANMGEASRASVLSLIDMDTDERDEAMTITNAKLLGALIKNVPKEAAHGLLKNRVATSHFTHSSVLALNSVLAESPDALLQSPLADELPDLLCQGVTNKNVFVADNCILATGKYLLSDSPKTFETTKGIFEALASVIQPGNATDSRRLALVVVRTVSRNDMEMVRPHIALLAQPMFASVRDPVIPVKLAAEAAFVELFNVADEESRIFDKFMAGPGADLPANTKRSMGDYFKRVAMRLGSQARERREAEGGQGGLGLSNDEAEDEKEIWSVGKVDREPTEESKQRNSGLTTPLTSLHHPTSIEDRPSPPNDNQDKRLASAVIGCGKRKIWLDPNEQSEISNANSRQTIRKLISDGLIIRKPVTQHSRSRARELNLARREGRHRGYGKRKGTADARMPSQVLWMRRLRVLRRLLVKYRASGKIDKHLYHELYHSSKGNAFKHKRALVEHIHRAKAEKARENALQEEMDAKRAKNKAARERKQERAAAKRNALLAEE</sequence>
<keyword evidence="5" id="KW-0687">Ribonucleoprotein</keyword>
<feature type="repeat" description="HEAT" evidence="7">
    <location>
        <begin position="1979"/>
        <end position="2016"/>
    </location>
</feature>
<keyword evidence="3" id="KW-0677">Repeat</keyword>
<reference evidence="11" key="1">
    <citation type="journal article" date="2020" name="BMC Genomics">
        <title>Correction to: Identification and distribution of gene clusters required for synthesis of sphingolipid metabolism inhibitors in diverse species of the filamentous fungus Fusarium.</title>
        <authorList>
            <person name="Kim H.S."/>
            <person name="Lohmar J.M."/>
            <person name="Busman M."/>
            <person name="Brown D.W."/>
            <person name="Naumann T.A."/>
            <person name="Divon H.H."/>
            <person name="Lysoe E."/>
            <person name="Uhlig S."/>
            <person name="Proctor R.H."/>
        </authorList>
    </citation>
    <scope>NUCLEOTIDE SEQUENCE</scope>
    <source>
        <strain evidence="11">NRRL 45417</strain>
    </source>
</reference>
<feature type="compositionally biased region" description="Basic and acidic residues" evidence="8">
    <location>
        <begin position="2845"/>
        <end position="2874"/>
    </location>
</feature>
<feature type="repeat" description="HEAT" evidence="7">
    <location>
        <begin position="1517"/>
        <end position="1555"/>
    </location>
</feature>
<dbReference type="Proteomes" id="UP000604273">
    <property type="component" value="Unassembled WGS sequence"/>
</dbReference>
<dbReference type="PANTHER" id="PTHR23346">
    <property type="entry name" value="TRANSLATIONAL ACTIVATOR GCN1-RELATED"/>
    <property type="match status" value="1"/>
</dbReference>
<dbReference type="InterPro" id="IPR035970">
    <property type="entry name" value="60S_ribosomal_eL19_sf"/>
</dbReference>
<dbReference type="Gene3D" id="1.10.1200.240">
    <property type="match status" value="1"/>
</dbReference>
<reference evidence="11" key="2">
    <citation type="submission" date="2020-05" db="EMBL/GenBank/DDBJ databases">
        <authorList>
            <person name="Kim H.-S."/>
            <person name="Proctor R.H."/>
            <person name="Brown D.W."/>
        </authorList>
    </citation>
    <scope>NUCLEOTIDE SEQUENCE</scope>
    <source>
        <strain evidence="11">NRRL 45417</strain>
    </source>
</reference>
<name>A0A8H4WN22_9HYPO</name>
<gene>
    <name evidence="11" type="ORF">FGADI_12967</name>
</gene>
<dbReference type="InterPro" id="IPR000196">
    <property type="entry name" value="Ribosomal_eL19_dom"/>
</dbReference>
<proteinExistence type="inferred from homology"/>
<dbReference type="FunFam" id="1.10.1200.240:FF:000001">
    <property type="entry name" value="Ribosomal protein L19"/>
    <property type="match status" value="1"/>
</dbReference>
<dbReference type="SMART" id="SM01349">
    <property type="entry name" value="TOG"/>
    <property type="match status" value="2"/>
</dbReference>
<dbReference type="PANTHER" id="PTHR23346:SF7">
    <property type="entry name" value="STALLED RIBOSOME SENSOR GCN1"/>
    <property type="match status" value="1"/>
</dbReference>
<dbReference type="InterPro" id="IPR011989">
    <property type="entry name" value="ARM-like"/>
</dbReference>
<dbReference type="InterPro" id="IPR033935">
    <property type="entry name" value="Ribosomal_eL19_euk"/>
</dbReference>
<dbReference type="GO" id="GO:1904688">
    <property type="term" value="P:regulation of cytoplasmic translational initiation"/>
    <property type="evidence" value="ECO:0007669"/>
    <property type="project" value="UniProtKB-ARBA"/>
</dbReference>
<dbReference type="InterPro" id="IPR022716">
    <property type="entry name" value="Gcn1_N"/>
</dbReference>
<dbReference type="GO" id="GO:0003735">
    <property type="term" value="F:structural constituent of ribosome"/>
    <property type="evidence" value="ECO:0007669"/>
    <property type="project" value="InterPro"/>
</dbReference>
<dbReference type="GO" id="GO:0006412">
    <property type="term" value="P:translation"/>
    <property type="evidence" value="ECO:0007669"/>
    <property type="project" value="InterPro"/>
</dbReference>
<feature type="domain" description="Large ribosomal subunit protein eL19" evidence="10">
    <location>
        <begin position="2701"/>
        <end position="2842"/>
    </location>
</feature>
<dbReference type="Pfam" id="PF24492">
    <property type="entry name" value="HEAT_ECM29"/>
    <property type="match status" value="1"/>
</dbReference>
<feature type="compositionally biased region" description="Basic and acidic residues" evidence="8">
    <location>
        <begin position="2689"/>
        <end position="2704"/>
    </location>
</feature>
<keyword evidence="12" id="KW-1185">Reference proteome</keyword>
<keyword evidence="4" id="KW-0689">Ribosomal protein</keyword>
<evidence type="ECO:0000259" key="9">
    <source>
        <dbReference type="SMART" id="SM01349"/>
    </source>
</evidence>
<dbReference type="InterPro" id="IPR055443">
    <property type="entry name" value="HEAT_ECM29"/>
</dbReference>
<evidence type="ECO:0000256" key="4">
    <source>
        <dbReference type="ARBA" id="ARBA00022980"/>
    </source>
</evidence>
<dbReference type="FunFam" id="1.10.1650.10:FF:000001">
    <property type="entry name" value="Ribosomal protein L19"/>
    <property type="match status" value="1"/>
</dbReference>
<protein>
    <recommendedName>
        <fullName evidence="6">eIF-2-alpha kinase activator GCN1</fullName>
    </recommendedName>
</protein>
<evidence type="ECO:0000256" key="1">
    <source>
        <dbReference type="ARBA" id="ARBA00007366"/>
    </source>
</evidence>
<dbReference type="InterPro" id="IPR016024">
    <property type="entry name" value="ARM-type_fold"/>
</dbReference>
<dbReference type="InterPro" id="IPR015972">
    <property type="entry name" value="Ribosomal_eL19_dom1"/>
</dbReference>
<evidence type="ECO:0000256" key="8">
    <source>
        <dbReference type="SAM" id="MobiDB-lite"/>
    </source>
</evidence>
<dbReference type="Gene3D" id="1.10.1650.10">
    <property type="match status" value="1"/>
</dbReference>
<dbReference type="FunFam" id="1.25.10.10:FF:000090">
    <property type="entry name" value="eIF-2-alpha kinase activator GCN1"/>
    <property type="match status" value="1"/>
</dbReference>
<evidence type="ECO:0000256" key="2">
    <source>
        <dbReference type="ARBA" id="ARBA00011082"/>
    </source>
</evidence>
<comment type="caution">
    <text evidence="11">The sequence shown here is derived from an EMBL/GenBank/DDBJ whole genome shotgun (WGS) entry which is preliminary data.</text>
</comment>
<dbReference type="GO" id="GO:0022625">
    <property type="term" value="C:cytosolic large ribosomal subunit"/>
    <property type="evidence" value="ECO:0007669"/>
    <property type="project" value="InterPro"/>
</dbReference>
<dbReference type="InterPro" id="IPR034085">
    <property type="entry name" value="TOG"/>
</dbReference>
<dbReference type="NCBIfam" id="NF006343">
    <property type="entry name" value="PRK08570.1"/>
    <property type="match status" value="1"/>
</dbReference>
<dbReference type="GO" id="GO:0034198">
    <property type="term" value="P:cellular response to amino acid starvation"/>
    <property type="evidence" value="ECO:0007669"/>
    <property type="project" value="TreeGrafter"/>
</dbReference>
<accession>A0A8H4WN22</accession>
<evidence type="ECO:0000256" key="5">
    <source>
        <dbReference type="ARBA" id="ARBA00023274"/>
    </source>
</evidence>
<dbReference type="InterPro" id="IPR056809">
    <property type="entry name" value="HEAT_GCN1_fung"/>
</dbReference>
<dbReference type="InterPro" id="IPR057259">
    <property type="entry name" value="Ribosomal_L19e"/>
</dbReference>
<evidence type="ECO:0000256" key="3">
    <source>
        <dbReference type="ARBA" id="ARBA00022737"/>
    </source>
</evidence>
<dbReference type="Pfam" id="PF10274">
    <property type="entry name" value="ParcG"/>
    <property type="match status" value="1"/>
</dbReference>
<comment type="similarity">
    <text evidence="1">Belongs to the GCN1 family.</text>
</comment>
<feature type="compositionally biased region" description="Basic and acidic residues" evidence="8">
    <location>
        <begin position="2662"/>
        <end position="2673"/>
    </location>
</feature>
<dbReference type="InterPro" id="IPR021133">
    <property type="entry name" value="HEAT_type_2"/>
</dbReference>
<dbReference type="Pfam" id="PF25801">
    <property type="entry name" value="HEAT_GCN1_C_2"/>
    <property type="match status" value="1"/>
</dbReference>
<evidence type="ECO:0000313" key="11">
    <source>
        <dbReference type="EMBL" id="KAF4944042.1"/>
    </source>
</evidence>
<dbReference type="Pfam" id="PF01280">
    <property type="entry name" value="Ribosomal_L19e"/>
    <property type="match status" value="1"/>
</dbReference>
<dbReference type="SUPFAM" id="SSF48140">
    <property type="entry name" value="Ribosomal protein L19 (L19e)"/>
    <property type="match status" value="1"/>
</dbReference>
<feature type="domain" description="TOG" evidence="9">
    <location>
        <begin position="1340"/>
        <end position="1576"/>
    </location>
</feature>
<dbReference type="EMBL" id="JABFAI010000464">
    <property type="protein sequence ID" value="KAF4944042.1"/>
    <property type="molecule type" value="Genomic_DNA"/>
</dbReference>
<evidence type="ECO:0000256" key="7">
    <source>
        <dbReference type="PROSITE-ProRule" id="PRU00103"/>
    </source>
</evidence>
<dbReference type="InterPro" id="IPR019399">
    <property type="entry name" value="Parkin_co-regulated_protein"/>
</dbReference>
<dbReference type="Pfam" id="PF12074">
    <property type="entry name" value="Gcn1_N"/>
    <property type="match status" value="1"/>
</dbReference>
<dbReference type="Pfam" id="PF24987">
    <property type="entry name" value="HEAT_EF3_N"/>
    <property type="match status" value="1"/>
</dbReference>
<feature type="domain" description="TOG" evidence="9">
    <location>
        <begin position="1660"/>
        <end position="1876"/>
    </location>
</feature>
<dbReference type="Pfam" id="PF23271">
    <property type="entry name" value="HEAT_GCN1"/>
    <property type="match status" value="1"/>
</dbReference>
<dbReference type="Pfam" id="PF24993">
    <property type="entry name" value="GNC1_N"/>
    <property type="match status" value="1"/>
</dbReference>
<dbReference type="Pfam" id="PF25476">
    <property type="entry name" value="Ribosomal_L19e_C"/>
    <property type="match status" value="1"/>
</dbReference>
<dbReference type="InterPro" id="IPR057260">
    <property type="entry name" value="Ribosomal_L19e_C"/>
</dbReference>
<dbReference type="GO" id="GO:0030295">
    <property type="term" value="F:protein kinase activator activity"/>
    <property type="evidence" value="ECO:0007669"/>
    <property type="project" value="UniProtKB-ARBA"/>
</dbReference>
<evidence type="ECO:0000313" key="12">
    <source>
        <dbReference type="Proteomes" id="UP000604273"/>
    </source>
</evidence>
<evidence type="ECO:0000259" key="10">
    <source>
        <dbReference type="SMART" id="SM01416"/>
    </source>
</evidence>
<dbReference type="InterPro" id="IPR057546">
    <property type="entry name" value="HEAT_GCN1"/>
</dbReference>
<feature type="compositionally biased region" description="Low complexity" evidence="8">
    <location>
        <begin position="2678"/>
        <end position="2688"/>
    </location>
</feature>